<gene>
    <name evidence="1" type="ORF">V3328_04570</name>
</gene>
<name>A0AAW9RPA3_9HYPH</name>
<dbReference type="Pfam" id="PF13714">
    <property type="entry name" value="PEP_mutase"/>
    <property type="match status" value="1"/>
</dbReference>
<dbReference type="EMBL" id="JAZHOF010000002">
    <property type="protein sequence ID" value="MEJ8570733.1"/>
    <property type="molecule type" value="Genomic_DNA"/>
</dbReference>
<dbReference type="Proteomes" id="UP001378188">
    <property type="component" value="Unassembled WGS sequence"/>
</dbReference>
<dbReference type="GO" id="GO:0016833">
    <property type="term" value="F:oxo-acid-lyase activity"/>
    <property type="evidence" value="ECO:0007669"/>
    <property type="project" value="UniProtKB-ARBA"/>
</dbReference>
<dbReference type="PROSITE" id="PS00161">
    <property type="entry name" value="ISOCITRATE_LYASE"/>
    <property type="match status" value="1"/>
</dbReference>
<reference evidence="1 2" key="1">
    <citation type="submission" date="2024-02" db="EMBL/GenBank/DDBJ databases">
        <title>Genome analysis and characterization of Microbaculum marinisediminis sp. nov., isolated from marine sediment.</title>
        <authorList>
            <person name="Du Z.-J."/>
            <person name="Ye Y.-Q."/>
            <person name="Zhang Z.-R."/>
            <person name="Yuan S.-M."/>
            <person name="Zhang X.-Y."/>
        </authorList>
    </citation>
    <scope>NUCLEOTIDE SEQUENCE [LARGE SCALE GENOMIC DNA]</scope>
    <source>
        <strain evidence="1 2">SDUM1044001</strain>
    </source>
</reference>
<evidence type="ECO:0000313" key="2">
    <source>
        <dbReference type="Proteomes" id="UP001378188"/>
    </source>
</evidence>
<keyword evidence="2" id="KW-1185">Reference proteome</keyword>
<dbReference type="InterPro" id="IPR039556">
    <property type="entry name" value="ICL/PEPM"/>
</dbReference>
<dbReference type="PANTHER" id="PTHR42905">
    <property type="entry name" value="PHOSPHOENOLPYRUVATE CARBOXYLASE"/>
    <property type="match status" value="1"/>
</dbReference>
<organism evidence="1 2">
    <name type="scientific">Microbaculum marinum</name>
    <dbReference type="NCBI Taxonomy" id="1764581"/>
    <lineage>
        <taxon>Bacteria</taxon>
        <taxon>Pseudomonadati</taxon>
        <taxon>Pseudomonadota</taxon>
        <taxon>Alphaproteobacteria</taxon>
        <taxon>Hyphomicrobiales</taxon>
        <taxon>Tepidamorphaceae</taxon>
        <taxon>Microbaculum</taxon>
    </lineage>
</organism>
<dbReference type="InterPro" id="IPR040442">
    <property type="entry name" value="Pyrv_kinase-like_dom_sf"/>
</dbReference>
<dbReference type="InterPro" id="IPR018523">
    <property type="entry name" value="Isocitrate_lyase_ph_CS"/>
</dbReference>
<keyword evidence="1" id="KW-0456">Lyase</keyword>
<dbReference type="Gene3D" id="3.20.20.60">
    <property type="entry name" value="Phosphoenolpyruvate-binding domains"/>
    <property type="match status" value="1"/>
</dbReference>
<dbReference type="RefSeq" id="WP_340328479.1">
    <property type="nucleotide sequence ID" value="NZ_JAZHOF010000002.1"/>
</dbReference>
<dbReference type="CDD" id="cd00377">
    <property type="entry name" value="ICL_PEPM"/>
    <property type="match status" value="1"/>
</dbReference>
<accession>A0AAW9RPA3</accession>
<dbReference type="SUPFAM" id="SSF51621">
    <property type="entry name" value="Phosphoenolpyruvate/pyruvate domain"/>
    <property type="match status" value="1"/>
</dbReference>
<proteinExistence type="predicted"/>
<dbReference type="AlphaFoldDB" id="A0AAW9RPA3"/>
<comment type="caution">
    <text evidence="1">The sequence shown here is derived from an EMBL/GenBank/DDBJ whole genome shotgun (WGS) entry which is preliminary data.</text>
</comment>
<dbReference type="InterPro" id="IPR015813">
    <property type="entry name" value="Pyrv/PenolPyrv_kinase-like_dom"/>
</dbReference>
<sequence>MTAGDHATELQRLIKMQRTVPVAGVYDGLSAILAARADFEALYLSGAALSASMGLADLGLLTLDDVVHAARSIARVSSLPLIVDSDTGFGETLNVMRAVVELEQVGAACIQIEDQDFPKKCGHLSDKRLVPSEDMCRKIAAAKRASRHLLVCARTDAGAISADEAIRRAKAYQNAGADIIFVEAPTDVAEIRRIREEITGPLLGNMTEFGRTPFISASEWEELSYELVIFPVSALRVSARAVEDFYRSLRANGDVSAHIDAMMTRKELYDVIKYFEYEALDDKIVKSTLPHD</sequence>
<protein>
    <submittedName>
        <fullName evidence="1">Isocitrate lyase/phosphoenolpyruvate mutase family protein</fullName>
    </submittedName>
</protein>
<evidence type="ECO:0000313" key="1">
    <source>
        <dbReference type="EMBL" id="MEJ8570733.1"/>
    </source>
</evidence>
<dbReference type="PANTHER" id="PTHR42905:SF5">
    <property type="entry name" value="CARBOXYVINYL-CARBOXYPHOSPHONATE PHOSPHORYLMUTASE, CHLOROPLASTIC"/>
    <property type="match status" value="1"/>
</dbReference>